<dbReference type="PANTHER" id="PTHR19367:SF24">
    <property type="entry name" value="T CELL RECEPTOR ALPHA VARIABLE 8-4"/>
    <property type="match status" value="1"/>
</dbReference>
<evidence type="ECO:0000313" key="7">
    <source>
        <dbReference type="EMBL" id="KAF5925650.1"/>
    </source>
</evidence>
<dbReference type="InterPro" id="IPR051287">
    <property type="entry name" value="TCR_variable_region"/>
</dbReference>
<dbReference type="SMART" id="SM00409">
    <property type="entry name" value="IG"/>
    <property type="match status" value="1"/>
</dbReference>
<keyword evidence="3" id="KW-0675">Receptor</keyword>
<organism evidence="7 8">
    <name type="scientific">Diceros bicornis minor</name>
    <name type="common">South-central black rhinoceros</name>
    <dbReference type="NCBI Taxonomy" id="77932"/>
    <lineage>
        <taxon>Eukaryota</taxon>
        <taxon>Metazoa</taxon>
        <taxon>Chordata</taxon>
        <taxon>Craniata</taxon>
        <taxon>Vertebrata</taxon>
        <taxon>Euteleostomi</taxon>
        <taxon>Mammalia</taxon>
        <taxon>Eutheria</taxon>
        <taxon>Laurasiatheria</taxon>
        <taxon>Perissodactyla</taxon>
        <taxon>Rhinocerotidae</taxon>
        <taxon>Diceros</taxon>
    </lineage>
</organism>
<keyword evidence="1" id="KW-0732">Signal</keyword>
<evidence type="ECO:0000259" key="6">
    <source>
        <dbReference type="PROSITE" id="PS50835"/>
    </source>
</evidence>
<comment type="caution">
    <text evidence="7">The sequence shown here is derived from an EMBL/GenBank/DDBJ whole genome shotgun (WGS) entry which is preliminary data.</text>
</comment>
<accession>A0A7J7FCB6</accession>
<dbReference type="InterPro" id="IPR007110">
    <property type="entry name" value="Ig-like_dom"/>
</dbReference>
<proteinExistence type="predicted"/>
<dbReference type="CDD" id="cd00099">
    <property type="entry name" value="IgV"/>
    <property type="match status" value="1"/>
</dbReference>
<name>A0A7J7FCB6_DICBM</name>
<protein>
    <recommendedName>
        <fullName evidence="6">Ig-like domain-containing protein</fullName>
    </recommendedName>
</protein>
<keyword evidence="5" id="KW-0391">Immunity</keyword>
<dbReference type="Proteomes" id="UP000551758">
    <property type="component" value="Unassembled WGS sequence"/>
</dbReference>
<evidence type="ECO:0000256" key="5">
    <source>
        <dbReference type="ARBA" id="ARBA00043266"/>
    </source>
</evidence>
<keyword evidence="8" id="KW-1185">Reference proteome</keyword>
<dbReference type="SUPFAM" id="SSF48726">
    <property type="entry name" value="Immunoglobulin"/>
    <property type="match status" value="3"/>
</dbReference>
<keyword evidence="5" id="KW-1279">T cell receptor</keyword>
<dbReference type="PANTHER" id="PTHR19367">
    <property type="entry name" value="T-CELL RECEPTOR ALPHA CHAIN V REGION"/>
    <property type="match status" value="1"/>
</dbReference>
<keyword evidence="2" id="KW-1064">Adaptive immunity</keyword>
<dbReference type="GO" id="GO:0042101">
    <property type="term" value="C:T cell receptor complex"/>
    <property type="evidence" value="ECO:0007669"/>
    <property type="project" value="UniProtKB-KW"/>
</dbReference>
<gene>
    <name evidence="7" type="ORF">HPG69_002099</name>
</gene>
<dbReference type="GO" id="GO:0002250">
    <property type="term" value="P:adaptive immune response"/>
    <property type="evidence" value="ECO:0007669"/>
    <property type="project" value="UniProtKB-KW"/>
</dbReference>
<feature type="domain" description="Ig-like" evidence="6">
    <location>
        <begin position="56"/>
        <end position="227"/>
    </location>
</feature>
<dbReference type="InterPro" id="IPR013106">
    <property type="entry name" value="Ig_V-set"/>
</dbReference>
<dbReference type="AlphaFoldDB" id="A0A7J7FCB6"/>
<feature type="non-terminal residue" evidence="7">
    <location>
        <position position="1"/>
    </location>
</feature>
<dbReference type="PROSITE" id="PS50835">
    <property type="entry name" value="IG_LIKE"/>
    <property type="match status" value="1"/>
</dbReference>
<sequence length="229" mass="25643">LNCSYTVSYFGGLQWYRQDPGKGPELLFLLYPVGDEKQKERLRATVSKEGRVSSKQEVGQSPEALSVREGERLALNCSYSDSAIYSLQWFRQDSGKGLTSLLIQSNQREQTSGRIKASLDKSLRHCALYIAASQPGARLELRCNYSSSVPSFLFWYVQCLNQGLQLLPKYTSGNSLVSGIKSFEAEIKKSETSFHLRKPSAHWSDSAKYFCALRDTVPGLQGQLKTHLA</sequence>
<evidence type="ECO:0000256" key="3">
    <source>
        <dbReference type="ARBA" id="ARBA00023170"/>
    </source>
</evidence>
<dbReference type="InterPro" id="IPR036179">
    <property type="entry name" value="Ig-like_dom_sf"/>
</dbReference>
<evidence type="ECO:0000256" key="1">
    <source>
        <dbReference type="ARBA" id="ARBA00022729"/>
    </source>
</evidence>
<reference evidence="7 8" key="1">
    <citation type="journal article" date="2020" name="Mol. Biol. Evol.">
        <title>Interspecific Gene Flow and the Evolution of Specialization in Black and White Rhinoceros.</title>
        <authorList>
            <person name="Moodley Y."/>
            <person name="Westbury M.V."/>
            <person name="Russo I.M."/>
            <person name="Gopalakrishnan S."/>
            <person name="Rakotoarivelo A."/>
            <person name="Olsen R.A."/>
            <person name="Prost S."/>
            <person name="Tunstall T."/>
            <person name="Ryder O.A."/>
            <person name="Dalen L."/>
            <person name="Bruford M.W."/>
        </authorList>
    </citation>
    <scope>NUCLEOTIDE SEQUENCE [LARGE SCALE GENOMIC DNA]</scope>
    <source>
        <strain evidence="7">SBR-YM</strain>
        <tissue evidence="7">Skin</tissue>
    </source>
</reference>
<dbReference type="Gene3D" id="2.60.40.10">
    <property type="entry name" value="Immunoglobulins"/>
    <property type="match status" value="3"/>
</dbReference>
<dbReference type="InterPro" id="IPR003599">
    <property type="entry name" value="Ig_sub"/>
</dbReference>
<dbReference type="EMBL" id="JACDTQ010000812">
    <property type="protein sequence ID" value="KAF5925650.1"/>
    <property type="molecule type" value="Genomic_DNA"/>
</dbReference>
<evidence type="ECO:0000256" key="4">
    <source>
        <dbReference type="ARBA" id="ARBA00023319"/>
    </source>
</evidence>
<dbReference type="InterPro" id="IPR013783">
    <property type="entry name" value="Ig-like_fold"/>
</dbReference>
<keyword evidence="4" id="KW-0393">Immunoglobulin domain</keyword>
<dbReference type="Pfam" id="PF07686">
    <property type="entry name" value="V-set"/>
    <property type="match status" value="2"/>
</dbReference>
<evidence type="ECO:0000313" key="8">
    <source>
        <dbReference type="Proteomes" id="UP000551758"/>
    </source>
</evidence>
<evidence type="ECO:0000256" key="2">
    <source>
        <dbReference type="ARBA" id="ARBA00023130"/>
    </source>
</evidence>